<proteinExistence type="inferred from homology"/>
<evidence type="ECO:0000256" key="11">
    <source>
        <dbReference type="ARBA" id="ARBA00047944"/>
    </source>
</evidence>
<accession>A0AAT9GAM8</accession>
<keyword evidence="9 12" id="KW-0949">S-adenosyl-L-methionine</keyword>
<feature type="domain" description="Ribosomal RNA small subunit methyltransferase E PUA-like" evidence="14">
    <location>
        <begin position="26"/>
        <end position="69"/>
    </location>
</feature>
<dbReference type="PANTHER" id="PTHR30027:SF3">
    <property type="entry name" value="16S RRNA (URACIL(1498)-N(3))-METHYLTRANSFERASE"/>
    <property type="match status" value="1"/>
</dbReference>
<comment type="function">
    <text evidence="10 12">Specifically methylates the N3 position of the uracil ring of uridine 1498 (m3U1498) in 16S rRNA. Acts on the fully assembled 30S ribosomal subunit.</text>
</comment>
<evidence type="ECO:0000259" key="13">
    <source>
        <dbReference type="Pfam" id="PF04452"/>
    </source>
</evidence>
<sequence length="255" mass="28603">MKISRLHRIYSNTKLIENYSLNLAKEHSHYLKTVLKLKIGDHFRIFNGIDGEFIAQITDITKNNLRVDLINILRKAIVEPELTLGISIIKSDRMLDAIDMAVQLGVTKIIPLIAERSQFRTVNTQRLMKCIIESTEQSERLIPCILMPVVSLSLFLEQTLDNSIIYANENEDENNTLLKIMPIYSSDISANLSVVVGPEGGFSQNELQMLSLRPNTLSISLGSNILRTETAVATCLAQIKLFTASCFATKPILLN</sequence>
<keyword evidence="8 12" id="KW-0808">Transferase</keyword>
<dbReference type="InterPro" id="IPR029028">
    <property type="entry name" value="Alpha/beta_knot_MTases"/>
</dbReference>
<dbReference type="GO" id="GO:0070475">
    <property type="term" value="P:rRNA base methylation"/>
    <property type="evidence" value="ECO:0007669"/>
    <property type="project" value="TreeGrafter"/>
</dbReference>
<evidence type="ECO:0000256" key="1">
    <source>
        <dbReference type="ARBA" id="ARBA00004496"/>
    </source>
</evidence>
<dbReference type="EMBL" id="AP029170">
    <property type="protein sequence ID" value="BFD46864.1"/>
    <property type="molecule type" value="Genomic_DNA"/>
</dbReference>
<feature type="domain" description="Ribosomal RNA small subunit methyltransferase E methyltransferase" evidence="13">
    <location>
        <begin position="80"/>
        <end position="239"/>
    </location>
</feature>
<evidence type="ECO:0000256" key="3">
    <source>
        <dbReference type="ARBA" id="ARBA00012328"/>
    </source>
</evidence>
<dbReference type="InterPro" id="IPR046887">
    <property type="entry name" value="RsmE_PUA-like"/>
</dbReference>
<name>A0AAT9GAM8_9RICK</name>
<evidence type="ECO:0000256" key="8">
    <source>
        <dbReference type="ARBA" id="ARBA00022679"/>
    </source>
</evidence>
<dbReference type="Gene3D" id="2.40.240.20">
    <property type="entry name" value="Hypothetical PUA domain-like, domain 1"/>
    <property type="match status" value="1"/>
</dbReference>
<dbReference type="Pfam" id="PF04452">
    <property type="entry name" value="Methyltrans_RNA"/>
    <property type="match status" value="1"/>
</dbReference>
<dbReference type="Gene3D" id="3.40.1280.10">
    <property type="match status" value="1"/>
</dbReference>
<comment type="subcellular location">
    <subcellularLocation>
        <location evidence="1 12">Cytoplasm</location>
    </subcellularLocation>
</comment>
<dbReference type="NCBIfam" id="NF008694">
    <property type="entry name" value="PRK11713.3-2"/>
    <property type="match status" value="1"/>
</dbReference>
<evidence type="ECO:0000256" key="7">
    <source>
        <dbReference type="ARBA" id="ARBA00022603"/>
    </source>
</evidence>
<evidence type="ECO:0000256" key="6">
    <source>
        <dbReference type="ARBA" id="ARBA00022552"/>
    </source>
</evidence>
<dbReference type="InterPro" id="IPR046886">
    <property type="entry name" value="RsmE_MTase_dom"/>
</dbReference>
<dbReference type="AlphaFoldDB" id="A0AAT9GAM8"/>
<dbReference type="GO" id="GO:0070042">
    <property type="term" value="F:rRNA (uridine-N3-)-methyltransferase activity"/>
    <property type="evidence" value="ECO:0007669"/>
    <property type="project" value="TreeGrafter"/>
</dbReference>
<dbReference type="InterPro" id="IPR015947">
    <property type="entry name" value="PUA-like_sf"/>
</dbReference>
<keyword evidence="5 12" id="KW-0963">Cytoplasm</keyword>
<dbReference type="PIRSF" id="PIRSF015601">
    <property type="entry name" value="MTase_slr0722"/>
    <property type="match status" value="1"/>
</dbReference>
<protein>
    <recommendedName>
        <fullName evidence="4 12">Ribosomal RNA small subunit methyltransferase E</fullName>
        <ecNumber evidence="3 12">2.1.1.193</ecNumber>
    </recommendedName>
</protein>
<comment type="catalytic activity">
    <reaction evidence="11 12">
        <text>uridine(1498) in 16S rRNA + S-adenosyl-L-methionine = N(3)-methyluridine(1498) in 16S rRNA + S-adenosyl-L-homocysteine + H(+)</text>
        <dbReference type="Rhea" id="RHEA:42920"/>
        <dbReference type="Rhea" id="RHEA-COMP:10283"/>
        <dbReference type="Rhea" id="RHEA-COMP:10284"/>
        <dbReference type="ChEBI" id="CHEBI:15378"/>
        <dbReference type="ChEBI" id="CHEBI:57856"/>
        <dbReference type="ChEBI" id="CHEBI:59789"/>
        <dbReference type="ChEBI" id="CHEBI:65315"/>
        <dbReference type="ChEBI" id="CHEBI:74502"/>
        <dbReference type="EC" id="2.1.1.193"/>
    </reaction>
</comment>
<dbReference type="InterPro" id="IPR006700">
    <property type="entry name" value="RsmE"/>
</dbReference>
<dbReference type="Pfam" id="PF20260">
    <property type="entry name" value="PUA_4"/>
    <property type="match status" value="1"/>
</dbReference>
<evidence type="ECO:0000256" key="12">
    <source>
        <dbReference type="PIRNR" id="PIRNR015601"/>
    </source>
</evidence>
<dbReference type="InterPro" id="IPR029026">
    <property type="entry name" value="tRNA_m1G_MTases_N"/>
</dbReference>
<dbReference type="GO" id="GO:0005737">
    <property type="term" value="C:cytoplasm"/>
    <property type="evidence" value="ECO:0007669"/>
    <property type="project" value="UniProtKB-SubCell"/>
</dbReference>
<evidence type="ECO:0000256" key="10">
    <source>
        <dbReference type="ARBA" id="ARBA00025699"/>
    </source>
</evidence>
<dbReference type="SUPFAM" id="SSF75217">
    <property type="entry name" value="alpha/beta knot"/>
    <property type="match status" value="1"/>
</dbReference>
<dbReference type="NCBIfam" id="TIGR00046">
    <property type="entry name" value="RsmE family RNA methyltransferase"/>
    <property type="match status" value="1"/>
</dbReference>
<organism evidence="15">
    <name type="scientific">Candidatus Tisiphia endosymbiont of Sergentomyia squamirostris</name>
    <dbReference type="NCBI Taxonomy" id="3113639"/>
    <lineage>
        <taxon>Bacteria</taxon>
        <taxon>Pseudomonadati</taxon>
        <taxon>Pseudomonadota</taxon>
        <taxon>Alphaproteobacteria</taxon>
        <taxon>Rickettsiales</taxon>
        <taxon>Rickettsiaceae</taxon>
        <taxon>Rickettsieae</taxon>
        <taxon>Candidatus Tisiphia</taxon>
    </lineage>
</organism>
<dbReference type="CDD" id="cd18084">
    <property type="entry name" value="RsmE-like"/>
    <property type="match status" value="1"/>
</dbReference>
<evidence type="ECO:0000256" key="4">
    <source>
        <dbReference type="ARBA" id="ARBA00013673"/>
    </source>
</evidence>
<dbReference type="PANTHER" id="PTHR30027">
    <property type="entry name" value="RIBOSOMAL RNA SMALL SUBUNIT METHYLTRANSFERASE E"/>
    <property type="match status" value="1"/>
</dbReference>
<comment type="similarity">
    <text evidence="2 12">Belongs to the RNA methyltransferase RsmE family.</text>
</comment>
<evidence type="ECO:0000256" key="9">
    <source>
        <dbReference type="ARBA" id="ARBA00022691"/>
    </source>
</evidence>
<evidence type="ECO:0000259" key="14">
    <source>
        <dbReference type="Pfam" id="PF20260"/>
    </source>
</evidence>
<keyword evidence="7 12" id="KW-0489">Methyltransferase</keyword>
<reference evidence="15" key="1">
    <citation type="submission" date="2024-01" db="EMBL/GenBank/DDBJ databases">
        <title>Sequencing the genomes of a sandfly, Sergentomyia squamirostris, and its two endosymbionts.</title>
        <authorList>
            <person name="Itokawa K."/>
            <person name="Sanjoba C."/>
        </authorList>
    </citation>
    <scope>NUCLEOTIDE SEQUENCE</scope>
    <source>
        <strain evidence="15">RiSSQ</strain>
    </source>
</reference>
<dbReference type="EC" id="2.1.1.193" evidence="3 12"/>
<evidence type="ECO:0000256" key="2">
    <source>
        <dbReference type="ARBA" id="ARBA00005528"/>
    </source>
</evidence>
<keyword evidence="6 12" id="KW-0698">rRNA processing</keyword>
<dbReference type="SUPFAM" id="SSF88697">
    <property type="entry name" value="PUA domain-like"/>
    <property type="match status" value="1"/>
</dbReference>
<evidence type="ECO:0000256" key="5">
    <source>
        <dbReference type="ARBA" id="ARBA00022490"/>
    </source>
</evidence>
<gene>
    <name evidence="15" type="ORF">DMENIID0002_15100</name>
</gene>
<evidence type="ECO:0000313" key="15">
    <source>
        <dbReference type="EMBL" id="BFD46864.1"/>
    </source>
</evidence>